<dbReference type="InterPro" id="IPR038277">
    <property type="entry name" value="UreF_sf"/>
</dbReference>
<comment type="function">
    <text evidence="3">Required for maturation of urease via the functional incorporation of the urease nickel metallocenter.</text>
</comment>
<evidence type="ECO:0000256" key="3">
    <source>
        <dbReference type="HAMAP-Rule" id="MF_01385"/>
    </source>
</evidence>
<evidence type="ECO:0000256" key="1">
    <source>
        <dbReference type="ARBA" id="ARBA00022988"/>
    </source>
</evidence>
<dbReference type="PIRSF" id="PIRSF009467">
    <property type="entry name" value="Ureas_acces_UreF"/>
    <property type="match status" value="1"/>
</dbReference>
<accession>A0A2T2X0J4</accession>
<dbReference type="Proteomes" id="UP000242699">
    <property type="component" value="Unassembled WGS sequence"/>
</dbReference>
<dbReference type="PANTHER" id="PTHR33620:SF1">
    <property type="entry name" value="UREASE ACCESSORY PROTEIN F"/>
    <property type="match status" value="1"/>
</dbReference>
<dbReference type="AlphaFoldDB" id="A0A2T2X0J4"/>
<evidence type="ECO:0000313" key="4">
    <source>
        <dbReference type="EMBL" id="PSR28004.1"/>
    </source>
</evidence>
<dbReference type="Pfam" id="PF01730">
    <property type="entry name" value="UreF"/>
    <property type="match status" value="1"/>
</dbReference>
<comment type="subcellular location">
    <subcellularLocation>
        <location evidence="3">Cytoplasm</location>
    </subcellularLocation>
</comment>
<comment type="similarity">
    <text evidence="3">Belongs to the UreF family.</text>
</comment>
<comment type="caution">
    <text evidence="4">The sequence shown here is derived from an EMBL/GenBank/DDBJ whole genome shotgun (WGS) entry which is preliminary data.</text>
</comment>
<evidence type="ECO:0000256" key="2">
    <source>
        <dbReference type="ARBA" id="ARBA00023186"/>
    </source>
</evidence>
<dbReference type="Gene3D" id="1.10.4190.10">
    <property type="entry name" value="Urease accessory protein UreF"/>
    <property type="match status" value="1"/>
</dbReference>
<evidence type="ECO:0000313" key="5">
    <source>
        <dbReference type="Proteomes" id="UP000242699"/>
    </source>
</evidence>
<comment type="subunit">
    <text evidence="3">UreD, UreF and UreG form a complex that acts as a GTP-hydrolysis-dependent molecular chaperone, activating the urease apoprotein by helping to assemble the nickel containing metallocenter of UreC. The UreE protein probably delivers the nickel.</text>
</comment>
<organism evidence="4 5">
    <name type="scientific">Sulfobacillus benefaciens</name>
    <dbReference type="NCBI Taxonomy" id="453960"/>
    <lineage>
        <taxon>Bacteria</taxon>
        <taxon>Bacillati</taxon>
        <taxon>Bacillota</taxon>
        <taxon>Clostridia</taxon>
        <taxon>Eubacteriales</taxon>
        <taxon>Clostridiales Family XVII. Incertae Sedis</taxon>
        <taxon>Sulfobacillus</taxon>
    </lineage>
</organism>
<dbReference type="GO" id="GO:0016151">
    <property type="term" value="F:nickel cation binding"/>
    <property type="evidence" value="ECO:0007669"/>
    <property type="project" value="UniProtKB-UniRule"/>
</dbReference>
<dbReference type="GO" id="GO:0005737">
    <property type="term" value="C:cytoplasm"/>
    <property type="evidence" value="ECO:0007669"/>
    <property type="project" value="UniProtKB-SubCell"/>
</dbReference>
<dbReference type="InterPro" id="IPR002639">
    <property type="entry name" value="UreF"/>
</dbReference>
<keyword evidence="1 3" id="KW-0996">Nickel insertion</keyword>
<keyword evidence="3" id="KW-0963">Cytoplasm</keyword>
<keyword evidence="2 3" id="KW-0143">Chaperone</keyword>
<name>A0A2T2X0J4_9FIRM</name>
<dbReference type="PANTHER" id="PTHR33620">
    <property type="entry name" value="UREASE ACCESSORY PROTEIN F"/>
    <property type="match status" value="1"/>
</dbReference>
<proteinExistence type="inferred from homology"/>
<gene>
    <name evidence="3" type="primary">ureF</name>
    <name evidence="4" type="ORF">C7B43_10630</name>
</gene>
<protein>
    <recommendedName>
        <fullName evidence="3">Urease accessory protein UreF</fullName>
    </recommendedName>
</protein>
<dbReference type="HAMAP" id="MF_01385">
    <property type="entry name" value="UreF"/>
    <property type="match status" value="1"/>
</dbReference>
<reference evidence="4 5" key="1">
    <citation type="journal article" date="2014" name="BMC Genomics">
        <title>Comparison of environmental and isolate Sulfobacillus genomes reveals diverse carbon, sulfur, nitrogen, and hydrogen metabolisms.</title>
        <authorList>
            <person name="Justice N.B."/>
            <person name="Norman A."/>
            <person name="Brown C.T."/>
            <person name="Singh A."/>
            <person name="Thomas B.C."/>
            <person name="Banfield J.F."/>
        </authorList>
    </citation>
    <scope>NUCLEOTIDE SEQUENCE [LARGE SCALE GENOMIC DNA]</scope>
    <source>
        <strain evidence="4">AMDSBA1</strain>
    </source>
</reference>
<sequence>MMTGIGKGGEIFQFMDGLFPSGAFTHSFGLETLVQEGWIHDEASSRQWIQAIIRYNWATSDALGAYLVWQASGRSDFWEQVVEIDGYLSASRPAEESRRGSLRIGRRILLTACDLFENPDLLKYREMIHLGSQLGNQAVVLAVIGVIREWGESVGMQGLAYVSLSGMIQALVRLVPLGQREAQKLLFDLHPYVLEVLADIRDLTLVDIGSCLPFYDVATMRHRDLYSRLFRS</sequence>
<dbReference type="EMBL" id="PXYT01000022">
    <property type="protein sequence ID" value="PSR28004.1"/>
    <property type="molecule type" value="Genomic_DNA"/>
</dbReference>